<sequence>MIPHHVIILFASMALAAPEFDGHFLSQNQQSSPLPVCLDDSDCVKHGDKYACFKSNISRKFPEVHDSDVSEKFRRQTCREDSECNEGQSCFRHHDIRSINRGLCLDDILLEECEIESDCGQSYGCCGGVCCEMEYHMRFADLPCVSDLGCMDLGMGKYCCPRHNASSVCCDTDPNPSTTPVPIQSPATGSGVSLDHNRLYSSFHHLLLLLSIIIIRLLLFEVCHLLGDFLQAIEGNQKQAYLTYKQNCDKRDFPASCETAGLYRVNNKANCGIDWNDGLRYLRKSCDMNWYSGCHRADSLPDFQQGLEDLKKACDGGEIGEACHIYSSFFLTGLDNHVKEDIPKGLEYAEKACDRKVFQACFNAARVYELGLGGVAKDSEKSEVYIKKFDAFINEIKNPDGNLEFGK</sequence>
<comment type="similarity">
    <text evidence="1">Belongs to the hcp beta-lactamase family.</text>
</comment>
<dbReference type="EMBL" id="HG994584">
    <property type="protein sequence ID" value="CAF2950906.1"/>
    <property type="molecule type" value="Genomic_DNA"/>
</dbReference>
<gene>
    <name evidence="3" type="ORF">LSAA_10737</name>
</gene>
<dbReference type="GO" id="GO:0005758">
    <property type="term" value="C:mitochondrial intermembrane space"/>
    <property type="evidence" value="ECO:0007669"/>
    <property type="project" value="TreeGrafter"/>
</dbReference>
<dbReference type="Proteomes" id="UP000675881">
    <property type="component" value="Chromosome 5"/>
</dbReference>
<proteinExistence type="inferred from homology"/>
<reference evidence="3" key="1">
    <citation type="submission" date="2021-02" db="EMBL/GenBank/DDBJ databases">
        <authorList>
            <person name="Bekaert M."/>
        </authorList>
    </citation>
    <scope>NUCLEOTIDE SEQUENCE</scope>
    <source>
        <strain evidence="3">IoA-00</strain>
    </source>
</reference>
<dbReference type="InterPro" id="IPR006597">
    <property type="entry name" value="Sel1-like"/>
</dbReference>
<protein>
    <submittedName>
        <fullName evidence="3">COA7</fullName>
    </submittedName>
</protein>
<accession>A0A7R8D1L2</accession>
<dbReference type="AlphaFoldDB" id="A0A7R8D1L2"/>
<evidence type="ECO:0000256" key="2">
    <source>
        <dbReference type="ARBA" id="ARBA00022737"/>
    </source>
</evidence>
<dbReference type="Pfam" id="PF08238">
    <property type="entry name" value="Sel1"/>
    <property type="match status" value="2"/>
</dbReference>
<evidence type="ECO:0000256" key="1">
    <source>
        <dbReference type="ARBA" id="ARBA00008486"/>
    </source>
</evidence>
<name>A0A7R8D1L2_LEPSM</name>
<keyword evidence="4" id="KW-1185">Reference proteome</keyword>
<dbReference type="PANTHER" id="PTHR13891:SF1">
    <property type="entry name" value="CYTOCHROME C OXIDASE ASSEMBLY FACTOR 7"/>
    <property type="match status" value="1"/>
</dbReference>
<dbReference type="InterPro" id="IPR040239">
    <property type="entry name" value="HcpB-like"/>
</dbReference>
<dbReference type="OrthoDB" id="10482258at2759"/>
<dbReference type="SMART" id="SM00671">
    <property type="entry name" value="SEL1"/>
    <property type="match status" value="2"/>
</dbReference>
<evidence type="ECO:0000313" key="4">
    <source>
        <dbReference type="Proteomes" id="UP000675881"/>
    </source>
</evidence>
<keyword evidence="2" id="KW-0677">Repeat</keyword>
<dbReference type="Gene3D" id="1.25.40.10">
    <property type="entry name" value="Tetratricopeptide repeat domain"/>
    <property type="match status" value="1"/>
</dbReference>
<organism evidence="3 4">
    <name type="scientific">Lepeophtheirus salmonis</name>
    <name type="common">Salmon louse</name>
    <name type="synonym">Caligus salmonis</name>
    <dbReference type="NCBI Taxonomy" id="72036"/>
    <lineage>
        <taxon>Eukaryota</taxon>
        <taxon>Metazoa</taxon>
        <taxon>Ecdysozoa</taxon>
        <taxon>Arthropoda</taxon>
        <taxon>Crustacea</taxon>
        <taxon>Multicrustacea</taxon>
        <taxon>Hexanauplia</taxon>
        <taxon>Copepoda</taxon>
        <taxon>Siphonostomatoida</taxon>
        <taxon>Caligidae</taxon>
        <taxon>Lepeophtheirus</taxon>
    </lineage>
</organism>
<dbReference type="InterPro" id="IPR011990">
    <property type="entry name" value="TPR-like_helical_dom_sf"/>
</dbReference>
<dbReference type="SUPFAM" id="SSF81901">
    <property type="entry name" value="HCP-like"/>
    <property type="match status" value="1"/>
</dbReference>
<evidence type="ECO:0000313" key="3">
    <source>
        <dbReference type="EMBL" id="CAF2950906.1"/>
    </source>
</evidence>
<dbReference type="PANTHER" id="PTHR13891">
    <property type="entry name" value="CYTOCHROME C OXIDASE ASSEMBLY FACTOR 7"/>
    <property type="match status" value="1"/>
</dbReference>